<evidence type="ECO:0000313" key="10">
    <source>
        <dbReference type="Proteomes" id="UP000298774"/>
    </source>
</evidence>
<dbReference type="EMBL" id="QOKV01000017">
    <property type="protein sequence ID" value="KAA0681236.1"/>
    <property type="molecule type" value="Genomic_DNA"/>
</dbReference>
<evidence type="ECO:0000313" key="5">
    <source>
        <dbReference type="EMBL" id="QCO13530.1"/>
    </source>
</evidence>
<dbReference type="Proteomes" id="UP000476837">
    <property type="component" value="Unassembled WGS sequence"/>
</dbReference>
<evidence type="ECO:0000313" key="9">
    <source>
        <dbReference type="Proteomes" id="UP000298693"/>
    </source>
</evidence>
<evidence type="ECO:0000313" key="8">
    <source>
        <dbReference type="Proteomes" id="UP000298596"/>
    </source>
</evidence>
<gene>
    <name evidence="3" type="ORF">CHT98_30630</name>
    <name evidence="4" type="ORF">D3867_34610</name>
    <name evidence="5" type="ORF">D3868_31575</name>
    <name evidence="6" type="ORF">D3869_25900</name>
    <name evidence="1" type="ORF">DS837_22640</name>
    <name evidence="2" type="ORF">SIM66_05855</name>
</gene>
<reference evidence="1 11" key="2">
    <citation type="submission" date="2018-07" db="EMBL/GenBank/DDBJ databases">
        <title>Genome sequence of Roseomonas fauriae ATCC 49958.</title>
        <authorList>
            <person name="Sant'Anna F.H."/>
            <person name="Baldani J.I."/>
            <person name="Zilli J.E."/>
            <person name="Reis V.M."/>
            <person name="Hartmann A."/>
            <person name="Cruz L."/>
            <person name="de Souza E.M."/>
            <person name="de Oliveira Pedrosa F."/>
            <person name="Passaglia L.M.P."/>
        </authorList>
    </citation>
    <scope>NUCLEOTIDE SEQUENCE [LARGE SCALE GENOMIC DNA]</scope>
    <source>
        <strain evidence="1 11">ATCC 49958</strain>
    </source>
</reference>
<dbReference type="EMBL" id="CP032334">
    <property type="protein sequence ID" value="QCO07012.1"/>
    <property type="molecule type" value="Genomic_DNA"/>
</dbReference>
<sequence>MPVPKEAAEAARDRYLAILSGYPGMTRAEVTKLSDDYAIAVNFASGIPDDLPKDLDGVPVIARTQ</sequence>
<dbReference type="Proteomes" id="UP000298693">
    <property type="component" value="Plasmid p4"/>
</dbReference>
<reference evidence="3 7" key="1">
    <citation type="submission" date="2017-07" db="EMBL/GenBank/DDBJ databases">
        <title>Whole genome sequence of Azospirillum brasilense 2A1, a potential biofertilizer strain.</title>
        <authorList>
            <person name="Fontana C.A."/>
            <person name="Toffoli L.M."/>
            <person name="Salazar S.M."/>
            <person name="Puglisi E."/>
            <person name="Pedraza R."/>
            <person name="Bassi D."/>
            <person name="Cocconcelli P.S."/>
        </authorList>
    </citation>
    <scope>NUCLEOTIDE SEQUENCE [LARGE SCALE GENOMIC DNA]</scope>
    <source>
        <strain evidence="3 7">2A1</strain>
        <plasmid evidence="3">unnamed</plasmid>
    </source>
</reference>
<evidence type="ECO:0000313" key="6">
    <source>
        <dbReference type="EMBL" id="QCO18724.1"/>
    </source>
</evidence>
<accession>A0A235H427</accession>
<dbReference type="Proteomes" id="UP000215367">
    <property type="component" value="Unassembled WGS sequence"/>
</dbReference>
<evidence type="ECO:0000313" key="1">
    <source>
        <dbReference type="EMBL" id="KAA0681236.1"/>
    </source>
</evidence>
<organism evidence="3 7">
    <name type="scientific">Azospirillum brasilense</name>
    <dbReference type="NCBI Taxonomy" id="192"/>
    <lineage>
        <taxon>Bacteria</taxon>
        <taxon>Pseudomonadati</taxon>
        <taxon>Pseudomonadota</taxon>
        <taxon>Alphaproteobacteria</taxon>
        <taxon>Rhodospirillales</taxon>
        <taxon>Azospirillaceae</taxon>
        <taxon>Azospirillum</taxon>
    </lineage>
</organism>
<dbReference type="EMBL" id="CP032343">
    <property type="protein sequence ID" value="QCO13530.1"/>
    <property type="molecule type" value="Genomic_DNA"/>
</dbReference>
<dbReference type="RefSeq" id="WP_035683083.1">
    <property type="nucleotide sequence ID" value="NZ_CP012917.1"/>
</dbReference>
<dbReference type="GeneID" id="56448731"/>
<evidence type="ECO:0000313" key="3">
    <source>
        <dbReference type="EMBL" id="OYD80578.1"/>
    </source>
</evidence>
<dbReference type="AlphaFoldDB" id="A0A235H427"/>
<dbReference type="Proteomes" id="UP000298596">
    <property type="component" value="Plasmid p4"/>
</dbReference>
<dbReference type="EMBL" id="JAWXYC010000002">
    <property type="protein sequence ID" value="MDX5950719.1"/>
    <property type="molecule type" value="Genomic_DNA"/>
</dbReference>
<evidence type="ECO:0000313" key="2">
    <source>
        <dbReference type="EMBL" id="MDX5950719.1"/>
    </source>
</evidence>
<dbReference type="Proteomes" id="UP001277471">
    <property type="component" value="Unassembled WGS sequence"/>
</dbReference>
<dbReference type="Proteomes" id="UP000298774">
    <property type="component" value="Plasmid p4"/>
</dbReference>
<geneLocation type="plasmid" evidence="3">
    <name>unnamed</name>
</geneLocation>
<reference evidence="8 9" key="3">
    <citation type="submission" date="2018-09" db="EMBL/GenBank/DDBJ databases">
        <title>Whole genome based analysis of evolution and adaptive divergence in Indian and Brazilian strains of Azospirillum brasilense.</title>
        <authorList>
            <person name="Singh C."/>
            <person name="Tripathi A.K."/>
        </authorList>
    </citation>
    <scope>NUCLEOTIDE SEQUENCE [LARGE SCALE GENOMIC DNA]</scope>
    <source>
        <strain evidence="4 8">MTCC4036</strain>
        <strain evidence="5 10">MTCC4038</strain>
        <strain evidence="6 9">MTCC4039</strain>
        <plasmid evidence="8 9">p4</plasmid>
    </source>
</reference>
<proteinExistence type="predicted"/>
<evidence type="ECO:0000313" key="11">
    <source>
        <dbReference type="Proteomes" id="UP000476837"/>
    </source>
</evidence>
<evidence type="ECO:0000313" key="12">
    <source>
        <dbReference type="Proteomes" id="UP001277471"/>
    </source>
</evidence>
<geneLocation type="plasmid" evidence="4 10">
    <name>p4</name>
</geneLocation>
<evidence type="ECO:0000313" key="4">
    <source>
        <dbReference type="EMBL" id="QCO07012.1"/>
    </source>
</evidence>
<dbReference type="KEGG" id="abf:AMK58_25665"/>
<protein>
    <submittedName>
        <fullName evidence="3">Uncharacterized protein</fullName>
    </submittedName>
</protein>
<dbReference type="EMBL" id="NOWT01000051">
    <property type="protein sequence ID" value="OYD80578.1"/>
    <property type="molecule type" value="Genomic_DNA"/>
</dbReference>
<keyword evidence="3" id="KW-0614">Plasmid</keyword>
<dbReference type="EMBL" id="CP032348">
    <property type="protein sequence ID" value="QCO18724.1"/>
    <property type="molecule type" value="Genomic_DNA"/>
</dbReference>
<keyword evidence="12" id="KW-1185">Reference proteome</keyword>
<evidence type="ECO:0000313" key="7">
    <source>
        <dbReference type="Proteomes" id="UP000215367"/>
    </source>
</evidence>
<name>A0A235H427_AZOBR</name>
<reference evidence="2 12" key="4">
    <citation type="submission" date="2023-11" db="EMBL/GenBank/DDBJ databases">
        <title>MicrobeMod: A computational toolkit for identifying prokaryotic methylation and restriction-modification with nanopore sequencing.</title>
        <authorList>
            <person name="Crits-Christoph A."/>
            <person name="Kang S.C."/>
            <person name="Lee H."/>
            <person name="Ostrov N."/>
        </authorList>
    </citation>
    <scope>NUCLEOTIDE SEQUENCE [LARGE SCALE GENOMIC DNA]</scope>
    <source>
        <strain evidence="2 12">ATCC 29145</strain>
    </source>
</reference>